<feature type="chain" id="PRO_5004733947" evidence="1">
    <location>
        <begin position="24"/>
        <end position="89"/>
    </location>
</feature>
<reference evidence="2" key="1">
    <citation type="journal article" date="2015" name="Sci. Rep.">
        <title>Tissue- and time-dependent transcription in Ixodes ricinus salivary glands and midguts when blood feeding on the vertebrate host.</title>
        <authorList>
            <person name="Kotsyfakis M."/>
            <person name="Schwarz A."/>
            <person name="Erhart J."/>
            <person name="Ribeiro J.M."/>
        </authorList>
    </citation>
    <scope>NUCLEOTIDE SEQUENCE</scope>
    <source>
        <tissue evidence="2">Salivary gland and midgut</tissue>
    </source>
</reference>
<keyword evidence="1" id="KW-0732">Signal</keyword>
<name>V5GJL0_IXORI</name>
<feature type="signal peptide" evidence="1">
    <location>
        <begin position="1"/>
        <end position="23"/>
    </location>
</feature>
<accession>V5GJL0</accession>
<proteinExistence type="evidence at transcript level"/>
<protein>
    <submittedName>
        <fullName evidence="2">Putative salivary secreted peptide</fullName>
    </submittedName>
</protein>
<evidence type="ECO:0000313" key="2">
    <source>
        <dbReference type="EMBL" id="JAB70430.1"/>
    </source>
</evidence>
<dbReference type="EMBL" id="GANP01014038">
    <property type="protein sequence ID" value="JAB70430.1"/>
    <property type="molecule type" value="mRNA"/>
</dbReference>
<evidence type="ECO:0000256" key="1">
    <source>
        <dbReference type="SAM" id="SignalP"/>
    </source>
</evidence>
<organism evidence="2">
    <name type="scientific">Ixodes ricinus</name>
    <name type="common">Common tick</name>
    <name type="synonym">Acarus ricinus</name>
    <dbReference type="NCBI Taxonomy" id="34613"/>
    <lineage>
        <taxon>Eukaryota</taxon>
        <taxon>Metazoa</taxon>
        <taxon>Ecdysozoa</taxon>
        <taxon>Arthropoda</taxon>
        <taxon>Chelicerata</taxon>
        <taxon>Arachnida</taxon>
        <taxon>Acari</taxon>
        <taxon>Parasitiformes</taxon>
        <taxon>Ixodida</taxon>
        <taxon>Ixodoidea</taxon>
        <taxon>Ixodidae</taxon>
        <taxon>Ixodinae</taxon>
        <taxon>Ixodes</taxon>
    </lineage>
</organism>
<dbReference type="AlphaFoldDB" id="V5GJL0"/>
<sequence length="89" mass="9330">MNAFIAALVSCLLLTTLVNTVSSQPLENDGVLANDPSSDGTPCSENGDCKANEVASVDNSSWGTWSHEICKRMTGNFVECPGLTPVAIN</sequence>